<dbReference type="Pfam" id="PF13966">
    <property type="entry name" value="zf-RVT"/>
    <property type="match status" value="1"/>
</dbReference>
<dbReference type="PROSITE" id="PS50878">
    <property type="entry name" value="RT_POL"/>
    <property type="match status" value="1"/>
</dbReference>
<dbReference type="PANTHER" id="PTHR33116:SF78">
    <property type="entry name" value="OS12G0587133 PROTEIN"/>
    <property type="match status" value="1"/>
</dbReference>
<accession>A0AAV5MMM1</accession>
<evidence type="ECO:0000259" key="2">
    <source>
        <dbReference type="PROSITE" id="PS50878"/>
    </source>
</evidence>
<evidence type="ECO:0000313" key="4">
    <source>
        <dbReference type="Proteomes" id="UP001054252"/>
    </source>
</evidence>
<feature type="compositionally biased region" description="Basic and acidic residues" evidence="1">
    <location>
        <begin position="425"/>
        <end position="437"/>
    </location>
</feature>
<proteinExistence type="predicted"/>
<dbReference type="InterPro" id="IPR005135">
    <property type="entry name" value="Endo/exonuclease/phosphatase"/>
</dbReference>
<dbReference type="CDD" id="cd01650">
    <property type="entry name" value="RT_nLTR_like"/>
    <property type="match status" value="1"/>
</dbReference>
<dbReference type="SUPFAM" id="SSF54928">
    <property type="entry name" value="RNA-binding domain, RBD"/>
    <property type="match status" value="1"/>
</dbReference>
<feature type="compositionally biased region" description="Basic and acidic residues" evidence="1">
    <location>
        <begin position="1"/>
        <end position="21"/>
    </location>
</feature>
<dbReference type="Proteomes" id="UP001054252">
    <property type="component" value="Unassembled WGS sequence"/>
</dbReference>
<dbReference type="InterPro" id="IPR035979">
    <property type="entry name" value="RBD_domain_sf"/>
</dbReference>
<dbReference type="InterPro" id="IPR026960">
    <property type="entry name" value="RVT-Znf"/>
</dbReference>
<name>A0AAV5MMM1_9ROSI</name>
<dbReference type="SUPFAM" id="SSF56672">
    <property type="entry name" value="DNA/RNA polymerases"/>
    <property type="match status" value="1"/>
</dbReference>
<keyword evidence="4" id="KW-1185">Reference proteome</keyword>
<dbReference type="InterPro" id="IPR043502">
    <property type="entry name" value="DNA/RNA_pol_sf"/>
</dbReference>
<feature type="region of interest" description="Disordered" evidence="1">
    <location>
        <begin position="1"/>
        <end position="47"/>
    </location>
</feature>
<feature type="region of interest" description="Disordered" evidence="1">
    <location>
        <begin position="533"/>
        <end position="653"/>
    </location>
</feature>
<dbReference type="Gene3D" id="3.30.70.330">
    <property type="match status" value="1"/>
</dbReference>
<dbReference type="Pfam" id="PF00078">
    <property type="entry name" value="RVT_1"/>
    <property type="match status" value="1"/>
</dbReference>
<dbReference type="Gene3D" id="3.60.10.10">
    <property type="entry name" value="Endonuclease/exonuclease/phosphatase"/>
    <property type="match status" value="1"/>
</dbReference>
<protein>
    <recommendedName>
        <fullName evidence="2">Reverse transcriptase domain-containing protein</fullName>
    </recommendedName>
</protein>
<feature type="region of interest" description="Disordered" evidence="1">
    <location>
        <begin position="399"/>
        <end position="466"/>
    </location>
</feature>
<feature type="compositionally biased region" description="Basic and acidic residues" evidence="1">
    <location>
        <begin position="144"/>
        <end position="153"/>
    </location>
</feature>
<reference evidence="3 4" key="1">
    <citation type="journal article" date="2021" name="Commun. Biol.">
        <title>The genome of Shorea leprosula (Dipterocarpaceae) highlights the ecological relevance of drought in aseasonal tropical rainforests.</title>
        <authorList>
            <person name="Ng K.K.S."/>
            <person name="Kobayashi M.J."/>
            <person name="Fawcett J.A."/>
            <person name="Hatakeyama M."/>
            <person name="Paape T."/>
            <person name="Ng C.H."/>
            <person name="Ang C.C."/>
            <person name="Tnah L.H."/>
            <person name="Lee C.T."/>
            <person name="Nishiyama T."/>
            <person name="Sese J."/>
            <person name="O'Brien M.J."/>
            <person name="Copetti D."/>
            <person name="Mohd Noor M.I."/>
            <person name="Ong R.C."/>
            <person name="Putra M."/>
            <person name="Sireger I.Z."/>
            <person name="Indrioko S."/>
            <person name="Kosugi Y."/>
            <person name="Izuno A."/>
            <person name="Isagi Y."/>
            <person name="Lee S.L."/>
            <person name="Shimizu K.K."/>
        </authorList>
    </citation>
    <scope>NUCLEOTIDE SEQUENCE [LARGE SCALE GENOMIC DNA]</scope>
    <source>
        <strain evidence="3">214</strain>
    </source>
</reference>
<dbReference type="Pfam" id="PF03372">
    <property type="entry name" value="Exo_endo_phos"/>
    <property type="match status" value="1"/>
</dbReference>
<feature type="domain" description="Reverse transcriptase" evidence="2">
    <location>
        <begin position="1235"/>
        <end position="1480"/>
    </location>
</feature>
<sequence>MRGRERGGADRPRAREGRKAQNWELSRNQRGNRHGQSNGYSGRRSGKSQEVWGYDKRVYNQATVFFFTNFPDEWSYESMWQTFLKHGRVLDIYSPLRKSKSGSRFGFVRFLDVKNVGALEHQLDQIRVGKTKLWVNRPRFREAEERNREDRKPTQPAAEVEIDKHKQRDRDMPKRPTQVWKMRNNERVNAGLEFRVKEEELTWLEGCYVGTTYSVEIIPTLQEKFFMEGYFSCKVRPMGGRLVLLEGGDKEEMKDLVELAPEWLGQWFEDIKPWNPTLVARERFVWLRCQGVPAHAWGPEFFATIGNVWGKFISTDESTSKKKRFDIGRILISTPVMEFISKSMNIRVNDMPFVIKVMEEEATNGIFSMSSDHVFKELTDAEDSSSETWSMYSDIAGAGDESVQEGGCSKYSSKCADGKEEDDDKERSANVESKNEMVDDVEPENGRERDSRRLDSQEKNVTARQKSFEFENVENSLMSDEEAFKKSDNKCKAVGIGNTQELLINTQGETAEEVGYVPDSLCEHLMQCQDHDLKRGKGDLSGPINPSPTKKQRGDRDLGPDHQAGLEDGDIWATNWGPGAAKKKKVDKGKDTEVERGKSVDTCDKEGEEQRGDGSSVGMETHSEDQSFWQGFESESGQVKAWMGRSERKLKKQRKKRIRSCSYVYQKSRRGECPGMETEQSRSRKAREIEFRMPKFNPDSQDKAAVDSITDSGIENRNKCLRDESKSGTGKQIWGFAKIIGAVDRGNEEEVLRRLEAMEERDRESGVGREGKKRGVSELVAREKVEFLSVQETKAEVVDNQLCRALWGSDNFDWVAQPSKGMAGGLICMWNPDLLKKDRIIEGDNFIRIFGFWGVSNIPVYIINIYSPCDLAGKRALWGALKNIILENGGNWCLMGDFNAVRNEQEWRGGSNRRDMTEFDLFIRDCGLVDLPLIGRKFTWYQANGAAMSRLDRFLLSEEWCLNWEHIKQWGLNCSYSDHCPIVLKNQIIDWGPKPFRFFDAWLETPKFKEMVSEVWKSKMVSGWNGFRLKEKLKETKKVLKAWSRNMAAEIDMSIQRSIDHIASIDKKGEVMPLPIEDIELRRNNFLELWNNQKIKESIWRQKARKTWLSEGDANTKFFHKCVKGRRRRNDIVSIMVGSERLEEVKELKEGVARHFESLFQEEEWQCPVLDGIEFKKISTEEGSMLEAPFKEEEVKQAVWSCESSKAPGPDGFNFRFIKEMWEVIKGDILGFVDDFQKHGKLVKGVNSSFIVLIPKVDNPQKIEEFRPISLVGVMYKIIAKLLAHRLSSVLNGVIGENQMAFIGGRQLADSVVIANETIDEAHKRKQVGGWMTECLTTAEVSVLLNGSTTRQFRMQRGLRQGDPLSPFLFLIVADGLNGIIKSAISHGMFEGISVGQNGMKVSHLQFADDTIVFGKASEENMWAAKCIMRIFEIVSGLKINFGKSLLMGINVSNDWMKKMSIIMNCKQGVLPCKYLGMPIGGRSRSIALWKPIIDSFKKKLAGWKSRFISLGGRITLLNSVLSSLSVFIMSVHLLPKGLILSLDKIRRSFLWGGREGSKKINWVCWENVCRNKMEGGLGVKDLRRFNLALLGKWWSRLAGGEEGFLYKVIREKYGNGGGNWISWIEKRCKRGSLWWRDVCHLDNLYHSKVGWLSNGYRLKLGDGKLVSFWKDVWIGDRPLADKFPRLFLNSIGKTKSIFQMGQWTNGRWTWSLQWRRSTFSWEEESLSELWGLLEANQPTMGWEDHWEWRHDDDKGMYLAKSGYQVLSSNQNASRNDIHERVWCKIIPTKICAFVWKVLQNRIPSKLNLLKRGIISDPTLATCSLCKESMEDINHLFLHCKIASVVWSKCFQWWRITWVEADNCLASFEQHLACFNDVKTKIGWDVVWFAIIWSLWMARNEKSFKNHDQDASRIFELVPLRTFQWIKSRSPGYSFDICHWILDPVECLKDKRKK</sequence>
<organism evidence="3 4">
    <name type="scientific">Rubroshorea leprosula</name>
    <dbReference type="NCBI Taxonomy" id="152421"/>
    <lineage>
        <taxon>Eukaryota</taxon>
        <taxon>Viridiplantae</taxon>
        <taxon>Streptophyta</taxon>
        <taxon>Embryophyta</taxon>
        <taxon>Tracheophyta</taxon>
        <taxon>Spermatophyta</taxon>
        <taxon>Magnoliopsida</taxon>
        <taxon>eudicotyledons</taxon>
        <taxon>Gunneridae</taxon>
        <taxon>Pentapetalae</taxon>
        <taxon>rosids</taxon>
        <taxon>malvids</taxon>
        <taxon>Malvales</taxon>
        <taxon>Dipterocarpaceae</taxon>
        <taxon>Rubroshorea</taxon>
    </lineage>
</organism>
<comment type="caution">
    <text evidence="3">The sequence shown here is derived from an EMBL/GenBank/DDBJ whole genome shotgun (WGS) entry which is preliminary data.</text>
</comment>
<dbReference type="InterPro" id="IPR012677">
    <property type="entry name" value="Nucleotide-bd_a/b_plait_sf"/>
</dbReference>
<dbReference type="GO" id="GO:0003676">
    <property type="term" value="F:nucleic acid binding"/>
    <property type="evidence" value="ECO:0007669"/>
    <property type="project" value="InterPro"/>
</dbReference>
<feature type="region of interest" description="Disordered" evidence="1">
    <location>
        <begin position="144"/>
        <end position="175"/>
    </location>
</feature>
<dbReference type="InterPro" id="IPR036691">
    <property type="entry name" value="Endo/exonu/phosph_ase_sf"/>
</dbReference>
<dbReference type="PANTHER" id="PTHR33116">
    <property type="entry name" value="REVERSE TRANSCRIPTASE ZINC-BINDING DOMAIN-CONTAINING PROTEIN-RELATED-RELATED"/>
    <property type="match status" value="1"/>
</dbReference>
<feature type="compositionally biased region" description="Polar residues" evidence="1">
    <location>
        <begin position="23"/>
        <end position="40"/>
    </location>
</feature>
<gene>
    <name evidence="3" type="ORF">SLEP1_g56971</name>
</gene>
<dbReference type="GO" id="GO:0003824">
    <property type="term" value="F:catalytic activity"/>
    <property type="evidence" value="ECO:0007669"/>
    <property type="project" value="InterPro"/>
</dbReference>
<feature type="compositionally biased region" description="Basic and acidic residues" evidence="1">
    <location>
        <begin position="588"/>
        <end position="612"/>
    </location>
</feature>
<dbReference type="SUPFAM" id="SSF56219">
    <property type="entry name" value="DNase I-like"/>
    <property type="match status" value="1"/>
</dbReference>
<feature type="compositionally biased region" description="Basic and acidic residues" evidence="1">
    <location>
        <begin position="161"/>
        <end position="174"/>
    </location>
</feature>
<dbReference type="EMBL" id="BPVZ01000352">
    <property type="protein sequence ID" value="GKV50259.1"/>
    <property type="molecule type" value="Genomic_DNA"/>
</dbReference>
<feature type="compositionally biased region" description="Basic and acidic residues" evidence="1">
    <location>
        <begin position="444"/>
        <end position="458"/>
    </location>
</feature>
<feature type="compositionally biased region" description="Polar residues" evidence="1">
    <location>
        <begin position="626"/>
        <end position="637"/>
    </location>
</feature>
<evidence type="ECO:0000256" key="1">
    <source>
        <dbReference type="SAM" id="MobiDB-lite"/>
    </source>
</evidence>
<evidence type="ECO:0000313" key="3">
    <source>
        <dbReference type="EMBL" id="GKV50259.1"/>
    </source>
</evidence>
<dbReference type="InterPro" id="IPR000477">
    <property type="entry name" value="RT_dom"/>
</dbReference>